<evidence type="ECO:0000256" key="2">
    <source>
        <dbReference type="ARBA" id="ARBA00022694"/>
    </source>
</evidence>
<accession>A0A521FZA9</accession>
<dbReference type="Proteomes" id="UP000316238">
    <property type="component" value="Unassembled WGS sequence"/>
</dbReference>
<dbReference type="InterPro" id="IPR020095">
    <property type="entry name" value="PsdUridine_synth_TruA_C"/>
</dbReference>
<organism evidence="9 10">
    <name type="scientific">Candidatus Electronema aureum</name>
    <dbReference type="NCBI Taxonomy" id="2005002"/>
    <lineage>
        <taxon>Bacteria</taxon>
        <taxon>Pseudomonadati</taxon>
        <taxon>Thermodesulfobacteriota</taxon>
        <taxon>Desulfobulbia</taxon>
        <taxon>Desulfobulbales</taxon>
        <taxon>Desulfobulbaceae</taxon>
        <taxon>Candidatus Electronema</taxon>
    </lineage>
</organism>
<dbReference type="InterPro" id="IPR020103">
    <property type="entry name" value="PsdUridine_synth_cat_dom_sf"/>
</dbReference>
<sequence length="273" mass="29511">MSQRNIRLHIAYDGTGFCGWQKQKNGTTIQGLLEAALARITKEATEVSGAGRTDAGVHAEGMTANFYTGAAMPAAAFQRALNSMLPKAVRILEAAEAAPDFHARFSALGKTYRYDFFTGAVQLPAERLYRAHAPCVFMPERVQPCLELLIGSHDFSSFEAVGTRDRSKTGGRGAVRTIFRAECVADPARPEHFSFRFSGDGFLRCMVRNLSGTLIWAGAGKVSCEQFASILAAKDRTQAGPTAQACGLFLEKVDYRDCFFSKGLVSGNSLGCA</sequence>
<evidence type="ECO:0000256" key="5">
    <source>
        <dbReference type="PIRSR" id="PIRSR001430-1"/>
    </source>
</evidence>
<dbReference type="Gene3D" id="3.30.70.660">
    <property type="entry name" value="Pseudouridine synthase I, catalytic domain, C-terminal subdomain"/>
    <property type="match status" value="1"/>
</dbReference>
<dbReference type="PIRSF" id="PIRSF001430">
    <property type="entry name" value="tRNA_psdUrid_synth"/>
    <property type="match status" value="1"/>
</dbReference>
<evidence type="ECO:0000313" key="9">
    <source>
        <dbReference type="EMBL" id="TAA74099.1"/>
    </source>
</evidence>
<dbReference type="PANTHER" id="PTHR11142:SF0">
    <property type="entry name" value="TRNA PSEUDOURIDINE SYNTHASE-LIKE 1"/>
    <property type="match status" value="1"/>
</dbReference>
<dbReference type="EC" id="5.4.99.12" evidence="4"/>
<evidence type="ECO:0000256" key="3">
    <source>
        <dbReference type="ARBA" id="ARBA00023235"/>
    </source>
</evidence>
<reference evidence="9" key="1">
    <citation type="submission" date="2017-07" db="EMBL/GenBank/DDBJ databases">
        <title>The cable genome - Insights into the physiology and evolution of filamentous bacteria capable of sulfide oxidation via long distance electron transfer.</title>
        <authorList>
            <person name="Thorup C."/>
            <person name="Bjerg J.T."/>
            <person name="Schreiber L."/>
            <person name="Nielsen L.P."/>
            <person name="Kjeldsen K.U."/>
            <person name="Boesen T."/>
            <person name="Boggild A."/>
            <person name="Meysman F."/>
            <person name="Geelhoed J."/>
            <person name="Schramm A."/>
        </authorList>
    </citation>
    <scope>NUCLEOTIDE SEQUENCE [LARGE SCALE GENOMIC DNA]</scope>
    <source>
        <strain evidence="9">GS</strain>
    </source>
</reference>
<dbReference type="EMBL" id="NQJD01000040">
    <property type="protein sequence ID" value="TAA74099.1"/>
    <property type="molecule type" value="Genomic_DNA"/>
</dbReference>
<comment type="caution">
    <text evidence="4">Lacks conserved residue(s) required for the propagation of feature annotation.</text>
</comment>
<dbReference type="GO" id="GO:0003723">
    <property type="term" value="F:RNA binding"/>
    <property type="evidence" value="ECO:0007669"/>
    <property type="project" value="InterPro"/>
</dbReference>
<comment type="similarity">
    <text evidence="1 4 7">Belongs to the tRNA pseudouridine synthase TruA family.</text>
</comment>
<protein>
    <recommendedName>
        <fullName evidence="4">tRNA pseudouridine synthase A</fullName>
        <ecNumber evidence="4">5.4.99.12</ecNumber>
    </recommendedName>
    <alternativeName>
        <fullName evidence="4">tRNA pseudouridine(38-40) synthase</fullName>
    </alternativeName>
    <alternativeName>
        <fullName evidence="4">tRNA pseudouridylate synthase I</fullName>
    </alternativeName>
    <alternativeName>
        <fullName evidence="4">tRNA-uridine isomerase I</fullName>
    </alternativeName>
</protein>
<feature type="domain" description="Pseudouridine synthase I TruA alpha/beta" evidence="8">
    <location>
        <begin position="11"/>
        <end position="105"/>
    </location>
</feature>
<dbReference type="SUPFAM" id="SSF55120">
    <property type="entry name" value="Pseudouridine synthase"/>
    <property type="match status" value="1"/>
</dbReference>
<evidence type="ECO:0000256" key="7">
    <source>
        <dbReference type="RuleBase" id="RU003792"/>
    </source>
</evidence>
<evidence type="ECO:0000256" key="1">
    <source>
        <dbReference type="ARBA" id="ARBA00009375"/>
    </source>
</evidence>
<dbReference type="NCBIfam" id="TIGR00071">
    <property type="entry name" value="hisT_truA"/>
    <property type="match status" value="1"/>
</dbReference>
<proteinExistence type="inferred from homology"/>
<evidence type="ECO:0000313" key="10">
    <source>
        <dbReference type="Proteomes" id="UP000316238"/>
    </source>
</evidence>
<dbReference type="InterPro" id="IPR001406">
    <property type="entry name" value="PsdUridine_synth_TruA"/>
</dbReference>
<feature type="binding site" evidence="4 6">
    <location>
        <position position="112"/>
    </location>
    <ligand>
        <name>substrate</name>
    </ligand>
</feature>
<name>A0A521FZA9_9BACT</name>
<keyword evidence="10" id="KW-1185">Reference proteome</keyword>
<comment type="function">
    <text evidence="4">Formation of pseudouridine at positions 38, 39 and 40 in the anticodon stem and loop of transfer RNAs.</text>
</comment>
<dbReference type="Gene3D" id="3.30.70.580">
    <property type="entry name" value="Pseudouridine synthase I, catalytic domain, N-terminal subdomain"/>
    <property type="match status" value="1"/>
</dbReference>
<evidence type="ECO:0000256" key="4">
    <source>
        <dbReference type="HAMAP-Rule" id="MF_00171"/>
    </source>
</evidence>
<dbReference type="GO" id="GO:0160147">
    <property type="term" value="F:tRNA pseudouridine(38-40) synthase activity"/>
    <property type="evidence" value="ECO:0007669"/>
    <property type="project" value="UniProtKB-EC"/>
</dbReference>
<dbReference type="HAMAP" id="MF_00171">
    <property type="entry name" value="TruA"/>
    <property type="match status" value="1"/>
</dbReference>
<evidence type="ECO:0000256" key="6">
    <source>
        <dbReference type="PIRSR" id="PIRSR001430-2"/>
    </source>
</evidence>
<dbReference type="GO" id="GO:0031119">
    <property type="term" value="P:tRNA pseudouridine synthesis"/>
    <property type="evidence" value="ECO:0007669"/>
    <property type="project" value="UniProtKB-UniRule"/>
</dbReference>
<dbReference type="Pfam" id="PF01416">
    <property type="entry name" value="PseudoU_synth_1"/>
    <property type="match status" value="2"/>
</dbReference>
<feature type="active site" description="Nucleophile" evidence="4 5">
    <location>
        <position position="54"/>
    </location>
</feature>
<comment type="catalytic activity">
    <reaction evidence="4 7">
        <text>uridine(38/39/40) in tRNA = pseudouridine(38/39/40) in tRNA</text>
        <dbReference type="Rhea" id="RHEA:22376"/>
        <dbReference type="Rhea" id="RHEA-COMP:10085"/>
        <dbReference type="Rhea" id="RHEA-COMP:10087"/>
        <dbReference type="ChEBI" id="CHEBI:65314"/>
        <dbReference type="ChEBI" id="CHEBI:65315"/>
        <dbReference type="EC" id="5.4.99.12"/>
    </reaction>
</comment>
<comment type="caution">
    <text evidence="9">The sequence shown here is derived from an EMBL/GenBank/DDBJ whole genome shotgun (WGS) entry which is preliminary data.</text>
</comment>
<dbReference type="CDD" id="cd02570">
    <property type="entry name" value="PseudoU_synth_EcTruA"/>
    <property type="match status" value="1"/>
</dbReference>
<dbReference type="PANTHER" id="PTHR11142">
    <property type="entry name" value="PSEUDOURIDYLATE SYNTHASE"/>
    <property type="match status" value="1"/>
</dbReference>
<evidence type="ECO:0000259" key="8">
    <source>
        <dbReference type="Pfam" id="PF01416"/>
    </source>
</evidence>
<dbReference type="FunFam" id="3.30.70.580:FF:000001">
    <property type="entry name" value="tRNA pseudouridine synthase A"/>
    <property type="match status" value="1"/>
</dbReference>
<feature type="domain" description="Pseudouridine synthase I TruA alpha/beta" evidence="8">
    <location>
        <begin position="148"/>
        <end position="255"/>
    </location>
</feature>
<comment type="subunit">
    <text evidence="4">Homodimer.</text>
</comment>
<dbReference type="AlphaFoldDB" id="A0A521FZA9"/>
<gene>
    <name evidence="4" type="primary">truA</name>
    <name evidence="9" type="ORF">CDV28_14027</name>
</gene>
<keyword evidence="3 4" id="KW-0413">Isomerase</keyword>
<dbReference type="InterPro" id="IPR020097">
    <property type="entry name" value="PsdUridine_synth_TruA_a/b_dom"/>
</dbReference>
<keyword evidence="2 4" id="KW-0819">tRNA processing</keyword>
<dbReference type="InterPro" id="IPR020094">
    <property type="entry name" value="TruA/RsuA/RluB/E/F_N"/>
</dbReference>